<keyword evidence="4" id="KW-0804">Transcription</keyword>
<dbReference type="Gene3D" id="3.40.50.2300">
    <property type="match status" value="1"/>
</dbReference>
<dbReference type="InterPro" id="IPR016032">
    <property type="entry name" value="Sig_transdc_resp-reg_C-effctor"/>
</dbReference>
<evidence type="ECO:0000256" key="4">
    <source>
        <dbReference type="ARBA" id="ARBA00023163"/>
    </source>
</evidence>
<evidence type="ECO:0000256" key="5">
    <source>
        <dbReference type="PROSITE-ProRule" id="PRU00169"/>
    </source>
</evidence>
<dbReference type="Gene3D" id="1.10.10.10">
    <property type="entry name" value="Winged helix-like DNA-binding domain superfamily/Winged helix DNA-binding domain"/>
    <property type="match status" value="1"/>
</dbReference>
<evidence type="ECO:0000256" key="2">
    <source>
        <dbReference type="ARBA" id="ARBA00023015"/>
    </source>
</evidence>
<dbReference type="Gene3D" id="6.10.250.690">
    <property type="match status" value="1"/>
</dbReference>
<keyword evidence="3 6" id="KW-0238">DNA-binding</keyword>
<dbReference type="Pfam" id="PF00072">
    <property type="entry name" value="Response_reg"/>
    <property type="match status" value="1"/>
</dbReference>
<feature type="domain" description="Response regulatory" evidence="7">
    <location>
        <begin position="33"/>
        <end position="147"/>
    </location>
</feature>
<dbReference type="RefSeq" id="WP_013677966.1">
    <property type="nucleotide sequence ID" value="NZ_BAABKS010000029.1"/>
</dbReference>
<keyword evidence="10" id="KW-1185">Reference proteome</keyword>
<evidence type="ECO:0000256" key="3">
    <source>
        <dbReference type="ARBA" id="ARBA00023125"/>
    </source>
</evidence>
<proteinExistence type="predicted"/>
<dbReference type="Proteomes" id="UP001597182">
    <property type="component" value="Unassembled WGS sequence"/>
</dbReference>
<evidence type="ECO:0000259" key="7">
    <source>
        <dbReference type="PROSITE" id="PS50110"/>
    </source>
</evidence>
<evidence type="ECO:0000256" key="1">
    <source>
        <dbReference type="ARBA" id="ARBA00022553"/>
    </source>
</evidence>
<dbReference type="PROSITE" id="PS50110">
    <property type="entry name" value="RESPONSE_REGULATORY"/>
    <property type="match status" value="1"/>
</dbReference>
<feature type="domain" description="OmpR/PhoB-type" evidence="8">
    <location>
        <begin position="156"/>
        <end position="254"/>
    </location>
</feature>
<dbReference type="InterPro" id="IPR001867">
    <property type="entry name" value="OmpR/PhoB-type_DNA-bd"/>
</dbReference>
<dbReference type="SMART" id="SM00448">
    <property type="entry name" value="REC"/>
    <property type="match status" value="1"/>
</dbReference>
<accession>A0ABW3VJN2</accession>
<dbReference type="CDD" id="cd00383">
    <property type="entry name" value="trans_reg_C"/>
    <property type="match status" value="1"/>
</dbReference>
<name>A0ABW3VJN2_9PSEU</name>
<evidence type="ECO:0000313" key="9">
    <source>
        <dbReference type="EMBL" id="MFD1234986.1"/>
    </source>
</evidence>
<dbReference type="SUPFAM" id="SSF52172">
    <property type="entry name" value="CheY-like"/>
    <property type="match status" value="1"/>
</dbReference>
<dbReference type="Pfam" id="PF00486">
    <property type="entry name" value="Trans_reg_C"/>
    <property type="match status" value="1"/>
</dbReference>
<evidence type="ECO:0000259" key="8">
    <source>
        <dbReference type="PROSITE" id="PS51755"/>
    </source>
</evidence>
<dbReference type="EMBL" id="JBHTMB010000141">
    <property type="protein sequence ID" value="MFD1234986.1"/>
    <property type="molecule type" value="Genomic_DNA"/>
</dbReference>
<protein>
    <submittedName>
        <fullName evidence="9">Response regulator transcription factor</fullName>
    </submittedName>
</protein>
<dbReference type="InterPro" id="IPR001789">
    <property type="entry name" value="Sig_transdc_resp-reg_receiver"/>
</dbReference>
<dbReference type="InterPro" id="IPR011006">
    <property type="entry name" value="CheY-like_superfamily"/>
</dbReference>
<organism evidence="9 10">
    <name type="scientific">Pseudonocardia benzenivorans</name>
    <dbReference type="NCBI Taxonomy" id="228005"/>
    <lineage>
        <taxon>Bacteria</taxon>
        <taxon>Bacillati</taxon>
        <taxon>Actinomycetota</taxon>
        <taxon>Actinomycetes</taxon>
        <taxon>Pseudonocardiales</taxon>
        <taxon>Pseudonocardiaceae</taxon>
        <taxon>Pseudonocardia</taxon>
    </lineage>
</organism>
<dbReference type="PROSITE" id="PS51755">
    <property type="entry name" value="OMPR_PHOB"/>
    <property type="match status" value="1"/>
</dbReference>
<dbReference type="SMART" id="SM00862">
    <property type="entry name" value="Trans_reg_C"/>
    <property type="match status" value="1"/>
</dbReference>
<feature type="DNA-binding region" description="OmpR/PhoB-type" evidence="6">
    <location>
        <begin position="156"/>
        <end position="254"/>
    </location>
</feature>
<comment type="caution">
    <text evidence="9">The sequence shown here is derived from an EMBL/GenBank/DDBJ whole genome shotgun (WGS) entry which is preliminary data.</text>
</comment>
<reference evidence="10" key="1">
    <citation type="journal article" date="2019" name="Int. J. Syst. Evol. Microbiol.">
        <title>The Global Catalogue of Microorganisms (GCM) 10K type strain sequencing project: providing services to taxonomists for standard genome sequencing and annotation.</title>
        <authorList>
            <consortium name="The Broad Institute Genomics Platform"/>
            <consortium name="The Broad Institute Genome Sequencing Center for Infectious Disease"/>
            <person name="Wu L."/>
            <person name="Ma J."/>
        </authorList>
    </citation>
    <scope>NUCLEOTIDE SEQUENCE [LARGE SCALE GENOMIC DNA]</scope>
    <source>
        <strain evidence="10">CCUG 49018</strain>
    </source>
</reference>
<dbReference type="InterPro" id="IPR039420">
    <property type="entry name" value="WalR-like"/>
</dbReference>
<dbReference type="PANTHER" id="PTHR48111">
    <property type="entry name" value="REGULATOR OF RPOS"/>
    <property type="match status" value="1"/>
</dbReference>
<dbReference type="SUPFAM" id="SSF46894">
    <property type="entry name" value="C-terminal effector domain of the bipartite response regulators"/>
    <property type="match status" value="1"/>
</dbReference>
<gene>
    <name evidence="9" type="ORF">ACFQ34_16975</name>
</gene>
<evidence type="ECO:0000256" key="6">
    <source>
        <dbReference type="PROSITE-ProRule" id="PRU01091"/>
    </source>
</evidence>
<keyword evidence="1 5" id="KW-0597">Phosphoprotein</keyword>
<feature type="modified residue" description="4-aspartylphosphate" evidence="5">
    <location>
        <position position="82"/>
    </location>
</feature>
<evidence type="ECO:0000313" key="10">
    <source>
        <dbReference type="Proteomes" id="UP001597182"/>
    </source>
</evidence>
<keyword evidence="2" id="KW-0805">Transcription regulation</keyword>
<dbReference type="PANTHER" id="PTHR48111:SF4">
    <property type="entry name" value="DNA-BINDING DUAL TRANSCRIPTIONAL REGULATOR OMPR"/>
    <property type="match status" value="1"/>
</dbReference>
<dbReference type="InterPro" id="IPR036388">
    <property type="entry name" value="WH-like_DNA-bd_sf"/>
</dbReference>
<sequence>MIGKHFVRPVLPTGDEAPTAGTRGASVGFVCAHVLVVDDDATVRDVVARYLGAAGHDVELALDGPGALRAARTTPPDVVVLDLMLPGLGGLEVCRALRADGDRPPIIMLTALGEEDDRLLGLELGADDYVTKPFSPRELVLRVGSILRRTAAPATAPELVDGGLRVDPAARVASLDGQPLALTTREFDLLAFLLAHPGQAFTREELLSRVWGWEFGDRSTVTVHVRRLREKVEADPTAPRRIATIWGTGYRYDRGTTPGG</sequence>